<dbReference type="InterPro" id="IPR000483">
    <property type="entry name" value="Cys-rich_flank_reg_C"/>
</dbReference>
<evidence type="ECO:0000256" key="1">
    <source>
        <dbReference type="ARBA" id="ARBA00022614"/>
    </source>
</evidence>
<keyword evidence="5" id="KW-1185">Reference proteome</keyword>
<reference evidence="4" key="1">
    <citation type="submission" date="2020-05" db="UniProtKB">
        <authorList>
            <consortium name="EnsemblMetazoa"/>
        </authorList>
    </citation>
    <scope>IDENTIFICATION</scope>
    <source>
        <strain evidence="4">USDA</strain>
    </source>
</reference>
<feature type="domain" description="LRRCT" evidence="3">
    <location>
        <begin position="21"/>
        <end position="69"/>
    </location>
</feature>
<feature type="signal peptide" evidence="2">
    <location>
        <begin position="1"/>
        <end position="20"/>
    </location>
</feature>
<protein>
    <recommendedName>
        <fullName evidence="3">LRRCT domain-containing protein</fullName>
    </recommendedName>
</protein>
<evidence type="ECO:0000313" key="4">
    <source>
        <dbReference type="EnsemblMetazoa" id="SCAU010265-PA"/>
    </source>
</evidence>
<feature type="chain" id="PRO_5009327198" description="LRRCT domain-containing protein" evidence="2">
    <location>
        <begin position="21"/>
        <end position="330"/>
    </location>
</feature>
<dbReference type="Proteomes" id="UP000095300">
    <property type="component" value="Unassembled WGS sequence"/>
</dbReference>
<dbReference type="AlphaFoldDB" id="A0A1I8PQV6"/>
<dbReference type="EnsemblMetazoa" id="SCAU010265-RA">
    <property type="protein sequence ID" value="SCAU010265-PA"/>
    <property type="gene ID" value="SCAU010265"/>
</dbReference>
<evidence type="ECO:0000313" key="5">
    <source>
        <dbReference type="Proteomes" id="UP000095300"/>
    </source>
</evidence>
<dbReference type="VEuPathDB" id="VectorBase:SCAU010265"/>
<gene>
    <name evidence="4" type="primary">106092599</name>
</gene>
<accession>A0A1I8PQV6</accession>
<evidence type="ECO:0000256" key="2">
    <source>
        <dbReference type="SAM" id="SignalP"/>
    </source>
</evidence>
<organism evidence="4 5">
    <name type="scientific">Stomoxys calcitrans</name>
    <name type="common">Stable fly</name>
    <name type="synonym">Conops calcitrans</name>
    <dbReference type="NCBI Taxonomy" id="35570"/>
    <lineage>
        <taxon>Eukaryota</taxon>
        <taxon>Metazoa</taxon>
        <taxon>Ecdysozoa</taxon>
        <taxon>Arthropoda</taxon>
        <taxon>Hexapoda</taxon>
        <taxon>Insecta</taxon>
        <taxon>Pterygota</taxon>
        <taxon>Neoptera</taxon>
        <taxon>Endopterygota</taxon>
        <taxon>Diptera</taxon>
        <taxon>Brachycera</taxon>
        <taxon>Muscomorpha</taxon>
        <taxon>Muscoidea</taxon>
        <taxon>Muscidae</taxon>
        <taxon>Stomoxys</taxon>
    </lineage>
</organism>
<sequence>MSFSSCPFVFFFLFLSFISDNNFICDCRLQWLYELKNRTRYPQLRDSLEDFICTLQEPRLHNFIEPVPSHVLQLLNVGGLNSGGSSIISSDQYVSNGMTNKKRLAKNRQASQRRGSSNKFDGQMQLTEDVDQHQMPVQNSATLKKKRALTLPHYQSETMGAAGMGPSAAASSKTPIESHYIFGGPDSSSSSSGGVDLHGDYFEAGNVGRLSTHPVKMEDELEMMKHIALFQQNNDILSPSHDNHLDAVELVPKQPLGIQVRLFMLKADRLPCHEELSDPTELPLSRDLMDARSSNVQILAPGVNAAPKMAAPVHCILLLILAIVYGTQVG</sequence>
<keyword evidence="1" id="KW-0433">Leucine-rich repeat</keyword>
<keyword evidence="2" id="KW-0732">Signal</keyword>
<evidence type="ECO:0000259" key="3">
    <source>
        <dbReference type="SMART" id="SM00082"/>
    </source>
</evidence>
<proteinExistence type="predicted"/>
<name>A0A1I8PQV6_STOCA</name>
<dbReference type="SMART" id="SM00082">
    <property type="entry name" value="LRRCT"/>
    <property type="match status" value="1"/>
</dbReference>
<dbReference type="STRING" id="35570.A0A1I8PQV6"/>